<feature type="compositionally biased region" description="Basic and acidic residues" evidence="1">
    <location>
        <begin position="121"/>
        <end position="130"/>
    </location>
</feature>
<feature type="region of interest" description="Disordered" evidence="1">
    <location>
        <begin position="279"/>
        <end position="312"/>
    </location>
</feature>
<proteinExistence type="predicted"/>
<dbReference type="SUPFAM" id="SSF46785">
    <property type="entry name" value="Winged helix' DNA-binding domain"/>
    <property type="match status" value="1"/>
</dbReference>
<feature type="compositionally biased region" description="Gly residues" evidence="1">
    <location>
        <begin position="146"/>
        <end position="159"/>
    </location>
</feature>
<dbReference type="InterPro" id="IPR005149">
    <property type="entry name" value="Tscrpt_reg_PadR_N"/>
</dbReference>
<reference evidence="3 4" key="1">
    <citation type="submission" date="2018-10" db="EMBL/GenBank/DDBJ databases">
        <title>The genome of Streptomyces dangxiongensis Z022.</title>
        <authorList>
            <person name="Zhang B."/>
        </authorList>
    </citation>
    <scope>NUCLEOTIDE SEQUENCE [LARGE SCALE GENOMIC DNA]</scope>
    <source>
        <strain evidence="3 4">Z022</strain>
    </source>
</reference>
<dbReference type="PANTHER" id="PTHR43252:SF7">
    <property type="entry name" value="TRANSCRIPTIONAL REGULATOR YQJI"/>
    <property type="match status" value="1"/>
</dbReference>
<evidence type="ECO:0000313" key="4">
    <source>
        <dbReference type="Proteomes" id="UP000268329"/>
    </source>
</evidence>
<feature type="region of interest" description="Disordered" evidence="1">
    <location>
        <begin position="371"/>
        <end position="397"/>
    </location>
</feature>
<dbReference type="InterPro" id="IPR036388">
    <property type="entry name" value="WH-like_DNA-bd_sf"/>
</dbReference>
<dbReference type="Proteomes" id="UP000268329">
    <property type="component" value="Chromosome"/>
</dbReference>
<accession>A0A3G2JAY4</accession>
<dbReference type="PANTHER" id="PTHR43252">
    <property type="entry name" value="TRANSCRIPTIONAL REGULATOR YQJI"/>
    <property type="match status" value="1"/>
</dbReference>
<dbReference type="Gene3D" id="1.10.10.10">
    <property type="entry name" value="Winged helix-like DNA-binding domain superfamily/Winged helix DNA-binding domain"/>
    <property type="match status" value="1"/>
</dbReference>
<protein>
    <submittedName>
        <fullName evidence="3">PadR family transcriptional regulator</fullName>
    </submittedName>
</protein>
<keyword evidence="4" id="KW-1185">Reference proteome</keyword>
<organism evidence="3 4">
    <name type="scientific">Streptomyces dangxiongensis</name>
    <dbReference type="NCBI Taxonomy" id="1442032"/>
    <lineage>
        <taxon>Bacteria</taxon>
        <taxon>Bacillati</taxon>
        <taxon>Actinomycetota</taxon>
        <taxon>Actinomycetes</taxon>
        <taxon>Kitasatosporales</taxon>
        <taxon>Streptomycetaceae</taxon>
        <taxon>Streptomyces</taxon>
    </lineage>
</organism>
<dbReference type="InterPro" id="IPR011991">
    <property type="entry name" value="ArsR-like_HTH"/>
</dbReference>
<feature type="region of interest" description="Disordered" evidence="1">
    <location>
        <begin position="185"/>
        <end position="210"/>
    </location>
</feature>
<dbReference type="Pfam" id="PF03551">
    <property type="entry name" value="PadR"/>
    <property type="match status" value="1"/>
</dbReference>
<gene>
    <name evidence="3" type="ORF">D9753_11685</name>
</gene>
<evidence type="ECO:0000259" key="2">
    <source>
        <dbReference type="Pfam" id="PF03551"/>
    </source>
</evidence>
<feature type="region of interest" description="Disordered" evidence="1">
    <location>
        <begin position="121"/>
        <end position="166"/>
    </location>
</feature>
<dbReference type="EMBL" id="CP033073">
    <property type="protein sequence ID" value="AYN39470.1"/>
    <property type="molecule type" value="Genomic_DNA"/>
</dbReference>
<name>A0A3G2JAY4_9ACTN</name>
<sequence length="397" mass="43775">MPPVFAHGRLRLYLLKLLDEAPRHGYEVIRLLEERFQGLYAPSAGTVYPRLAKLEAEGLVRHTTEGGRKVYAITDAGRAELADRGGELADLELEIRESMAELAAEIRADVRGAAGDLRREMRAAASEARRGTRPGGTGASPFSGPGKDGNQGEQGGQGDPGEYDDLSDKEAWKAAKEEMRRVKQEWKEQARRAKDESRRAREEAQRARHRAQEAQARARAQAQEEVQRMARRVQDRVLDHFARGDWPTGVRDGLTELAKEFGEFGKDFGKEFGKDLGGNWTFGRTTEETSAPAPSPAQEPHYTSAPQDFPAAYEPSWSHEAFTGDPARDLDRLLDRFRDGIRDAARDHGVTPEQLGEARHHLSTAATHIAALLHTRDPRSPSQPTGTGGQPEAPGPG</sequence>
<dbReference type="KEGG" id="sdd:D9753_11685"/>
<dbReference type="OrthoDB" id="9814826at2"/>
<dbReference type="RefSeq" id="WP_121786961.1">
    <property type="nucleotide sequence ID" value="NZ_CP033073.1"/>
</dbReference>
<feature type="domain" description="Transcription regulator PadR N-terminal" evidence="2">
    <location>
        <begin position="14"/>
        <end position="82"/>
    </location>
</feature>
<dbReference type="CDD" id="cd00090">
    <property type="entry name" value="HTH_ARSR"/>
    <property type="match status" value="1"/>
</dbReference>
<evidence type="ECO:0000256" key="1">
    <source>
        <dbReference type="SAM" id="MobiDB-lite"/>
    </source>
</evidence>
<dbReference type="AlphaFoldDB" id="A0A3G2JAY4"/>
<evidence type="ECO:0000313" key="3">
    <source>
        <dbReference type="EMBL" id="AYN39470.1"/>
    </source>
</evidence>
<dbReference type="InterPro" id="IPR036390">
    <property type="entry name" value="WH_DNA-bd_sf"/>
</dbReference>